<keyword evidence="9" id="KW-0812">Transmembrane</keyword>
<keyword evidence="8" id="KW-0175">Coiled coil</keyword>
<dbReference type="InterPro" id="IPR011990">
    <property type="entry name" value="TPR-like_helical_dom_sf"/>
</dbReference>
<dbReference type="AlphaFoldDB" id="A0A494VNP6"/>
<keyword evidence="3" id="KW-0597">Phosphoprotein</keyword>
<keyword evidence="9" id="KW-1133">Transmembrane helix</keyword>
<name>A0A494VNP6_9SPHI</name>
<keyword evidence="12" id="KW-1185">Reference proteome</keyword>
<feature type="transmembrane region" description="Helical" evidence="9">
    <location>
        <begin position="537"/>
        <end position="556"/>
    </location>
</feature>
<evidence type="ECO:0000256" key="8">
    <source>
        <dbReference type="SAM" id="Coils"/>
    </source>
</evidence>
<dbReference type="Pfam" id="PF02518">
    <property type="entry name" value="HATPase_c"/>
    <property type="match status" value="1"/>
</dbReference>
<dbReference type="SUPFAM" id="SSF55874">
    <property type="entry name" value="ATPase domain of HSP90 chaperone/DNA topoisomerase II/histidine kinase"/>
    <property type="match status" value="1"/>
</dbReference>
<evidence type="ECO:0000256" key="3">
    <source>
        <dbReference type="ARBA" id="ARBA00022553"/>
    </source>
</evidence>
<reference evidence="11 12" key="1">
    <citation type="submission" date="2018-10" db="EMBL/GenBank/DDBJ databases">
        <title>Genome sequencing of Mucilaginibacter sp. HYN0043.</title>
        <authorList>
            <person name="Kim M."/>
            <person name="Yi H."/>
        </authorList>
    </citation>
    <scope>NUCLEOTIDE SEQUENCE [LARGE SCALE GENOMIC DNA]</scope>
    <source>
        <strain evidence="11 12">HYN0043</strain>
    </source>
</reference>
<dbReference type="InterPro" id="IPR011495">
    <property type="entry name" value="Sig_transdc_His_kin_sub2_dim/P"/>
</dbReference>
<sequence>MKRPIFTFFMLLFTIIARGQYFSRHDADSIRATLINIKANNSRIHSLLNLANYNITKAGEYKADLDSAAEFIRQADALNRQPRSNHFFGYSNLLKAKMYNEYGQKAIAKSYAEQATTILSGPEDKFYLFIACIELTKYYNVTDAAQLKTVDSLINKAFMLQWQSLADQKETAYGIVEFANIFIPRYSIFSKSWQESFLNKMAALARRVGDKADELWARQQVSQMHMSDGRVALAEKEVLEILKGYQAIHHPDVYFTYDLLCLVYMNKRDYHKALYYAYETIKSPDAKKDTAALINYFARFTTIYSALDNQIEGVKWLRKMQELAIAARQIHWIYETERQLSAFQIKNGKAEDALKHVLFLKRKYPPTTNEDKKLVAAIMGKCFAAKKNYALAEKYFMEVVRLYKLQIKNKEAQNGYLFDYSIAMFYLDWKHYTQAEKYFKQVLYGDPGVNTNPSYKNLFKGLFKVDSAAGRFSSAINYLQRYQRLNDSAFNIAKNRQVEELEINYDTEQKKKDIKLLQEKAKLQQAILKHAENTKNWIIAAAGILLLLLGTIYNMYLQKQKSNNLITYKNNLLQHLLTEKEWLLKEVHHRVKNNLHTVICLLESQAVYLENDALKAIESSQHRIYAMSLIHQKLYQSDDIKTIDMSLYLPEFVQYLNDSFGTQRQVRFQLDIEPIQLGVSQAIPLALIINEAVTNSIKYAFAPDTIGIISISMNQRGQDISLIIADNGIGLNPILVNMPLESLGLKLMNGLSEDINARIKIENNQGTRISIVFNIDQLQTV</sequence>
<evidence type="ECO:0000256" key="6">
    <source>
        <dbReference type="ARBA" id="ARBA00022777"/>
    </source>
</evidence>
<dbReference type="PROSITE" id="PS50109">
    <property type="entry name" value="HIS_KIN"/>
    <property type="match status" value="1"/>
</dbReference>
<evidence type="ECO:0000313" key="11">
    <source>
        <dbReference type="EMBL" id="AYL95371.1"/>
    </source>
</evidence>
<keyword evidence="7" id="KW-0067">ATP-binding</keyword>
<proteinExistence type="predicted"/>
<dbReference type="Proteomes" id="UP000270046">
    <property type="component" value="Chromosome"/>
</dbReference>
<evidence type="ECO:0000256" key="4">
    <source>
        <dbReference type="ARBA" id="ARBA00022679"/>
    </source>
</evidence>
<feature type="domain" description="Histidine kinase" evidence="10">
    <location>
        <begin position="586"/>
        <end position="777"/>
    </location>
</feature>
<feature type="coiled-coil region" evidence="8">
    <location>
        <begin position="491"/>
        <end position="534"/>
    </location>
</feature>
<dbReference type="EC" id="2.7.13.3" evidence="2"/>
<evidence type="ECO:0000256" key="7">
    <source>
        <dbReference type="ARBA" id="ARBA00022840"/>
    </source>
</evidence>
<dbReference type="Gene3D" id="1.25.40.10">
    <property type="entry name" value="Tetratricopeptide repeat domain"/>
    <property type="match status" value="1"/>
</dbReference>
<evidence type="ECO:0000256" key="1">
    <source>
        <dbReference type="ARBA" id="ARBA00000085"/>
    </source>
</evidence>
<keyword evidence="4" id="KW-0808">Transferase</keyword>
<dbReference type="GO" id="GO:0004673">
    <property type="term" value="F:protein histidine kinase activity"/>
    <property type="evidence" value="ECO:0007669"/>
    <property type="project" value="UniProtKB-EC"/>
</dbReference>
<comment type="catalytic activity">
    <reaction evidence="1">
        <text>ATP + protein L-histidine = ADP + protein N-phospho-L-histidine.</text>
        <dbReference type="EC" id="2.7.13.3"/>
    </reaction>
</comment>
<dbReference type="Gene3D" id="3.30.565.10">
    <property type="entry name" value="Histidine kinase-like ATPase, C-terminal domain"/>
    <property type="match status" value="1"/>
</dbReference>
<dbReference type="PANTHER" id="PTHR41523:SF8">
    <property type="entry name" value="ETHYLENE RESPONSE SENSOR PROTEIN"/>
    <property type="match status" value="1"/>
</dbReference>
<dbReference type="EMBL" id="CP032869">
    <property type="protein sequence ID" value="AYL95371.1"/>
    <property type="molecule type" value="Genomic_DNA"/>
</dbReference>
<dbReference type="SUPFAM" id="SSF48452">
    <property type="entry name" value="TPR-like"/>
    <property type="match status" value="1"/>
</dbReference>
<dbReference type="InterPro" id="IPR036890">
    <property type="entry name" value="HATPase_C_sf"/>
</dbReference>
<organism evidence="11 12">
    <name type="scientific">Mucilaginibacter celer</name>
    <dbReference type="NCBI Taxonomy" id="2305508"/>
    <lineage>
        <taxon>Bacteria</taxon>
        <taxon>Pseudomonadati</taxon>
        <taxon>Bacteroidota</taxon>
        <taxon>Sphingobacteriia</taxon>
        <taxon>Sphingobacteriales</taxon>
        <taxon>Sphingobacteriaceae</taxon>
        <taxon>Mucilaginibacter</taxon>
    </lineage>
</organism>
<dbReference type="InterPro" id="IPR003594">
    <property type="entry name" value="HATPase_dom"/>
</dbReference>
<dbReference type="Gene3D" id="3.30.450.20">
    <property type="entry name" value="PAS domain"/>
    <property type="match status" value="1"/>
</dbReference>
<protein>
    <recommendedName>
        <fullName evidence="2">histidine kinase</fullName>
        <ecNumber evidence="2">2.7.13.3</ecNumber>
    </recommendedName>
</protein>
<keyword evidence="9" id="KW-0472">Membrane</keyword>
<evidence type="ECO:0000256" key="2">
    <source>
        <dbReference type="ARBA" id="ARBA00012438"/>
    </source>
</evidence>
<evidence type="ECO:0000259" key="10">
    <source>
        <dbReference type="PROSITE" id="PS50109"/>
    </source>
</evidence>
<accession>A0A494VNP6</accession>
<keyword evidence="6 11" id="KW-0418">Kinase</keyword>
<evidence type="ECO:0000256" key="9">
    <source>
        <dbReference type="SAM" id="Phobius"/>
    </source>
</evidence>
<dbReference type="GO" id="GO:0005524">
    <property type="term" value="F:ATP binding"/>
    <property type="evidence" value="ECO:0007669"/>
    <property type="project" value="UniProtKB-KW"/>
</dbReference>
<dbReference type="KEGG" id="muh:HYN43_008730"/>
<evidence type="ECO:0000256" key="5">
    <source>
        <dbReference type="ARBA" id="ARBA00022741"/>
    </source>
</evidence>
<dbReference type="Pfam" id="PF07568">
    <property type="entry name" value="HisKA_2"/>
    <property type="match status" value="1"/>
</dbReference>
<dbReference type="SMART" id="SM00387">
    <property type="entry name" value="HATPase_c"/>
    <property type="match status" value="1"/>
</dbReference>
<gene>
    <name evidence="11" type="ORF">HYN43_008730</name>
</gene>
<dbReference type="InterPro" id="IPR005467">
    <property type="entry name" value="His_kinase_dom"/>
</dbReference>
<keyword evidence="5" id="KW-0547">Nucleotide-binding</keyword>
<dbReference type="OrthoDB" id="1523170at2"/>
<dbReference type="PANTHER" id="PTHR41523">
    <property type="entry name" value="TWO-COMPONENT SYSTEM SENSOR PROTEIN"/>
    <property type="match status" value="1"/>
</dbReference>
<dbReference type="RefSeq" id="WP_119411332.1">
    <property type="nucleotide sequence ID" value="NZ_CP032869.1"/>
</dbReference>
<evidence type="ECO:0000313" key="12">
    <source>
        <dbReference type="Proteomes" id="UP000270046"/>
    </source>
</evidence>